<feature type="region of interest" description="Disordered" evidence="5">
    <location>
        <begin position="574"/>
        <end position="603"/>
    </location>
</feature>
<dbReference type="GO" id="GO:0000184">
    <property type="term" value="P:nuclear-transcribed mRNA catabolic process, nonsense-mediated decay"/>
    <property type="evidence" value="ECO:0007669"/>
    <property type="project" value="UniProtKB-UniRule"/>
</dbReference>
<keyword evidence="2 4" id="KW-0866">Nonsense-mediated mRNA decay</keyword>
<dbReference type="OrthoDB" id="63589at2759"/>
<protein>
    <recommendedName>
        <fullName evidence="3 4">Nonsense-mediated mRNA decay factor SMG8</fullName>
    </recommendedName>
</protein>
<dbReference type="PANTHER" id="PTHR13091:SF0">
    <property type="entry name" value="NONSENSE-MEDIATED MRNA DECAY FACTOR SMG8"/>
    <property type="match status" value="1"/>
</dbReference>
<evidence type="ECO:0000256" key="4">
    <source>
        <dbReference type="RuleBase" id="RU367133"/>
    </source>
</evidence>
<evidence type="ECO:0000256" key="3">
    <source>
        <dbReference type="ARBA" id="ARBA00029509"/>
    </source>
</evidence>
<organism evidence="6 7">
    <name type="scientific">Crassostrea virginica</name>
    <name type="common">Eastern oyster</name>
    <dbReference type="NCBI Taxonomy" id="6565"/>
    <lineage>
        <taxon>Eukaryota</taxon>
        <taxon>Metazoa</taxon>
        <taxon>Spiralia</taxon>
        <taxon>Lophotrochozoa</taxon>
        <taxon>Mollusca</taxon>
        <taxon>Bivalvia</taxon>
        <taxon>Autobranchia</taxon>
        <taxon>Pteriomorphia</taxon>
        <taxon>Ostreida</taxon>
        <taxon>Ostreoidea</taxon>
        <taxon>Ostreidae</taxon>
        <taxon>Crassostrea</taxon>
    </lineage>
</organism>
<proteinExistence type="inferred from homology"/>
<dbReference type="RefSeq" id="XP_022343745.1">
    <property type="nucleotide sequence ID" value="XM_022488037.1"/>
</dbReference>
<dbReference type="AlphaFoldDB" id="A0A8B8EUU4"/>
<feature type="compositionally biased region" description="Low complexity" evidence="5">
    <location>
        <begin position="318"/>
        <end position="337"/>
    </location>
</feature>
<evidence type="ECO:0000256" key="1">
    <source>
        <dbReference type="ARBA" id="ARBA00006443"/>
    </source>
</evidence>
<keyword evidence="6" id="KW-1185">Reference proteome</keyword>
<comment type="similarity">
    <text evidence="1 4">Belongs to the SMG8 family.</text>
</comment>
<feature type="region of interest" description="Disordered" evidence="5">
    <location>
        <begin position="302"/>
        <end position="337"/>
    </location>
</feature>
<dbReference type="Pfam" id="PF10220">
    <property type="entry name" value="Smg8_Smg9"/>
    <property type="match status" value="1"/>
</dbReference>
<evidence type="ECO:0000313" key="6">
    <source>
        <dbReference type="Proteomes" id="UP000694844"/>
    </source>
</evidence>
<sequence length="1027" mass="115720">MSASSAFTFTDKFLFPPDIDALSIPSGDNKVCIISLIGKSAYHSNSSKASPLNHILDRDVFKCVPESVEESINKGDVECYYDTESQVIYLHLRSLNDIHRVAALCQRLVSEKYSKDFFFIWQKDEFRVAKTLLWMFGVSHLLLLSHPGSSFDISFVRLFRTLDNIRLKLQHSVSDQLHGLPISKDWSYNGRPCSPRVLFVFESSSLELNTEDSEPALKGRPSKGSPIKRLQHAIEDQIYRILRKSRVITNISNNSLFAVPANQEFVFIHTERSEVIDPVAYYLEQLRQNSTIVKDSVFLRPGTDSPRSRSYQSNRKVSQVSGISESRSSSSTAHSKGGNSFKEFLWQHIEMALGRGFDDNVGRNPVTSLFENVTASNWFLVANKLYQFYFGDSIDGKALAHLNTLKSLLETDIRFSENRCNKVLPVAEAAYQENLPTHYVTNFHLSKLAQAQRVFHQFARGPACDKYLKQLEQSCEKFWRNGRQLCEEVSILSNHCVNPLHRLPDDPETENNDHLPIMPHSSQLKTKAACNCGRKQADKEDPFDHKYANYDFFNSLEPLCCAELEHLDLPVFKPSTSDAKASQIKKVPSIEEKGDNPTQKDTLRHDLVTGMGSLSLALSLGQSGGSEYLPHHDHHSEISTTEHYTSHQSDHEPGTDEHEEGSDGAMECGHSVDVVEEEDEDQLEEVDQSPDKEGSEHKQEASESQNQEEESTKQEVGSPKQEVDVMPSSPKETSSQKIEPEIMINSQKADIEHPQKDEVPLGKSILKKVVELEEAGTMRQHSTTEYLYGMIHSDSPPHLLPRFPSWSICCLGKSTIYNHTTGLDLPGFLHGSNFLLPWDITVKAEKDKWPSIGETTSRKGKQKKTTKEVGEVNLRIYLGDEYECPRGHRFFCSGPEKVIKVSSSSTVKDNATKLVSLDMPLYCPCPQCRSTKGYVAQLMRLYVCTPEGPVRVTVDPHIQPSSPPSPIFSLGTENPVELPAGSVWVVRLPHIYMGDHGPYTMPADSQHLQFCRMLKGVFSYQDLNKHP</sequence>
<feature type="region of interest" description="Disordered" evidence="5">
    <location>
        <begin position="625"/>
        <end position="741"/>
    </location>
</feature>
<reference evidence="7" key="1">
    <citation type="submission" date="2025-08" db="UniProtKB">
        <authorList>
            <consortium name="RefSeq"/>
        </authorList>
    </citation>
    <scope>IDENTIFICATION</scope>
    <source>
        <tissue evidence="7">Whole sample</tissue>
    </source>
</reference>
<feature type="compositionally biased region" description="Polar residues" evidence="5">
    <location>
        <begin position="308"/>
        <end position="317"/>
    </location>
</feature>
<feature type="compositionally biased region" description="Basic and acidic residues" evidence="5">
    <location>
        <begin position="689"/>
        <end position="701"/>
    </location>
</feature>
<gene>
    <name evidence="7" type="primary">LOC111136887</name>
</gene>
<feature type="compositionally biased region" description="Acidic residues" evidence="5">
    <location>
        <begin position="674"/>
        <end position="688"/>
    </location>
</feature>
<dbReference type="PANTHER" id="PTHR13091">
    <property type="entry name" value="AMPLIFIED IN BREAST CANCER 2-RELATED"/>
    <property type="match status" value="1"/>
</dbReference>
<feature type="compositionally biased region" description="Basic and acidic residues" evidence="5">
    <location>
        <begin position="644"/>
        <end position="656"/>
    </location>
</feature>
<evidence type="ECO:0000256" key="2">
    <source>
        <dbReference type="ARBA" id="ARBA00023161"/>
    </source>
</evidence>
<dbReference type="InterPro" id="IPR019354">
    <property type="entry name" value="SMG8-like"/>
</dbReference>
<dbReference type="KEGG" id="cvn:111136887"/>
<dbReference type="Proteomes" id="UP000694844">
    <property type="component" value="Chromosome 5"/>
</dbReference>
<evidence type="ECO:0000313" key="7">
    <source>
        <dbReference type="RefSeq" id="XP_022343745.1"/>
    </source>
</evidence>
<comment type="function">
    <text evidence="4">Involved in nonsense-mediated decay (NMD) of mRNAs containing premature stop codons.</text>
</comment>
<name>A0A8B8EUU4_CRAVI</name>
<evidence type="ECO:0000256" key="5">
    <source>
        <dbReference type="SAM" id="MobiDB-lite"/>
    </source>
</evidence>
<dbReference type="GeneID" id="111136887"/>
<accession>A0A8B8EUU4</accession>